<evidence type="ECO:0000256" key="3">
    <source>
        <dbReference type="ARBA" id="ARBA00022748"/>
    </source>
</evidence>
<keyword evidence="10" id="KW-1185">Reference proteome</keyword>
<dbReference type="Proteomes" id="UP001157126">
    <property type="component" value="Unassembled WGS sequence"/>
</dbReference>
<feature type="region of interest" description="Disordered" evidence="6">
    <location>
        <begin position="1"/>
        <end position="27"/>
    </location>
</feature>
<keyword evidence="5 7" id="KW-0472">Membrane</keyword>
<evidence type="ECO:0000256" key="1">
    <source>
        <dbReference type="ARBA" id="ARBA00004141"/>
    </source>
</evidence>
<dbReference type="EMBL" id="BSUO01000001">
    <property type="protein sequence ID" value="GMA38445.1"/>
    <property type="molecule type" value="Genomic_DNA"/>
</dbReference>
<sequence>MFLPTAVQVGEDGETSGVPGDDVPDYQSGFPDVRDPLLVLSVFEGDLFPGAEPQSVYQLQTRAMQPVADAATGRPLRLEMRPGQTVTLPGGRGSVEFESIERWAGISTRYDPVKGVAMWSAILMLIGLLGSLVISRRRVFMRATGVEGEERSTVLLAGLAQREDVALGGLLEDLADDLRERWPGATIIDQTDSRTDRP</sequence>
<evidence type="ECO:0000256" key="7">
    <source>
        <dbReference type="SAM" id="Phobius"/>
    </source>
</evidence>
<accession>A0ABQ6IM70</accession>
<reference evidence="10" key="1">
    <citation type="journal article" date="2019" name="Int. J. Syst. Evol. Microbiol.">
        <title>The Global Catalogue of Microorganisms (GCM) 10K type strain sequencing project: providing services to taxonomists for standard genome sequencing and annotation.</title>
        <authorList>
            <consortium name="The Broad Institute Genomics Platform"/>
            <consortium name="The Broad Institute Genome Sequencing Center for Infectious Disease"/>
            <person name="Wu L."/>
            <person name="Ma J."/>
        </authorList>
    </citation>
    <scope>NUCLEOTIDE SEQUENCE [LARGE SCALE GENOMIC DNA]</scope>
    <source>
        <strain evidence="10">NBRC 113072</strain>
    </source>
</reference>
<feature type="domain" description="ResB-like" evidence="8">
    <location>
        <begin position="26"/>
        <end position="167"/>
    </location>
</feature>
<evidence type="ECO:0000259" key="8">
    <source>
        <dbReference type="Pfam" id="PF05140"/>
    </source>
</evidence>
<evidence type="ECO:0000313" key="9">
    <source>
        <dbReference type="EMBL" id="GMA38445.1"/>
    </source>
</evidence>
<dbReference type="InterPro" id="IPR007816">
    <property type="entry name" value="ResB-like_domain"/>
</dbReference>
<comment type="subcellular location">
    <subcellularLocation>
        <location evidence="1">Membrane</location>
        <topology evidence="1">Multi-pass membrane protein</topology>
    </subcellularLocation>
</comment>
<gene>
    <name evidence="9" type="ORF">GCM10025883_04900</name>
</gene>
<proteinExistence type="predicted"/>
<comment type="caution">
    <text evidence="9">The sequence shown here is derived from an EMBL/GenBank/DDBJ whole genome shotgun (WGS) entry which is preliminary data.</text>
</comment>
<keyword evidence="2 7" id="KW-0812">Transmembrane</keyword>
<evidence type="ECO:0000313" key="10">
    <source>
        <dbReference type="Proteomes" id="UP001157126"/>
    </source>
</evidence>
<name>A0ABQ6IM70_9MICO</name>
<evidence type="ECO:0000256" key="6">
    <source>
        <dbReference type="SAM" id="MobiDB-lite"/>
    </source>
</evidence>
<evidence type="ECO:0000256" key="2">
    <source>
        <dbReference type="ARBA" id="ARBA00022692"/>
    </source>
</evidence>
<keyword evidence="4 7" id="KW-1133">Transmembrane helix</keyword>
<evidence type="ECO:0000256" key="4">
    <source>
        <dbReference type="ARBA" id="ARBA00022989"/>
    </source>
</evidence>
<organism evidence="9 10">
    <name type="scientific">Mobilicoccus caccae</name>
    <dbReference type="NCBI Taxonomy" id="1859295"/>
    <lineage>
        <taxon>Bacteria</taxon>
        <taxon>Bacillati</taxon>
        <taxon>Actinomycetota</taxon>
        <taxon>Actinomycetes</taxon>
        <taxon>Micrococcales</taxon>
        <taxon>Dermatophilaceae</taxon>
        <taxon>Mobilicoccus</taxon>
    </lineage>
</organism>
<evidence type="ECO:0000256" key="5">
    <source>
        <dbReference type="ARBA" id="ARBA00023136"/>
    </source>
</evidence>
<protein>
    <recommendedName>
        <fullName evidence="8">ResB-like domain-containing protein</fullName>
    </recommendedName>
</protein>
<keyword evidence="3" id="KW-0201">Cytochrome c-type biogenesis</keyword>
<dbReference type="Pfam" id="PF05140">
    <property type="entry name" value="ResB"/>
    <property type="match status" value="1"/>
</dbReference>
<feature type="transmembrane region" description="Helical" evidence="7">
    <location>
        <begin position="116"/>
        <end position="134"/>
    </location>
</feature>